<dbReference type="AlphaFoldDB" id="A0A6U6HSA9"/>
<evidence type="ECO:0000313" key="2">
    <source>
        <dbReference type="EMBL" id="CAE2266913.1"/>
    </source>
</evidence>
<dbReference type="InterPro" id="IPR006342">
    <property type="entry name" value="FkbM_mtfrase"/>
</dbReference>
<evidence type="ECO:0000259" key="1">
    <source>
        <dbReference type="Pfam" id="PF05050"/>
    </source>
</evidence>
<dbReference type="GO" id="GO:0005794">
    <property type="term" value="C:Golgi apparatus"/>
    <property type="evidence" value="ECO:0007669"/>
    <property type="project" value="TreeGrafter"/>
</dbReference>
<dbReference type="InterPro" id="IPR029063">
    <property type="entry name" value="SAM-dependent_MTases_sf"/>
</dbReference>
<sequence>MERRRTGALRHNLKTMRPMKIHAFSKAATALLLLLVVVMLLRIPLNYEHSKSDFQSGCEDRSLAPDHALNARLQPFETMPENVGDALSAILKKRSNSRATFVQIGANNGVMFDPLYPHIKTKKSAWIGLQVEPQPVLFSSLAVLHADAPDWAFYHGALVSPKLCINGTLPFCETKTPGEGTWLTQGQLNSVFERDSTIGCNPRFMHTKLRPCVTSFDQLIGNHASPVFLKHALHKSKLSNSRFNIDFLQIDVEGKDYEVLKMINWDTLYPQCIHYEHSHLDKLTDEPSARQDLEEKGYTLVKGEYDVLACLIVTKSKNAT</sequence>
<dbReference type="GO" id="GO:0005886">
    <property type="term" value="C:plasma membrane"/>
    <property type="evidence" value="ECO:0007669"/>
    <property type="project" value="TreeGrafter"/>
</dbReference>
<name>A0A6U6HSA9_9STRA</name>
<dbReference type="GO" id="GO:0005789">
    <property type="term" value="C:endoplasmic reticulum membrane"/>
    <property type="evidence" value="ECO:0007669"/>
    <property type="project" value="TreeGrafter"/>
</dbReference>
<dbReference type="GO" id="GO:0006888">
    <property type="term" value="P:endoplasmic reticulum to Golgi vesicle-mediated transport"/>
    <property type="evidence" value="ECO:0007669"/>
    <property type="project" value="TreeGrafter"/>
</dbReference>
<evidence type="ECO:0000313" key="3">
    <source>
        <dbReference type="EMBL" id="CAE2266915.1"/>
    </source>
</evidence>
<dbReference type="GO" id="GO:0016197">
    <property type="term" value="P:endosomal transport"/>
    <property type="evidence" value="ECO:0007669"/>
    <property type="project" value="TreeGrafter"/>
</dbReference>
<accession>A0A6U6HSA9</accession>
<dbReference type="Gene3D" id="3.40.50.150">
    <property type="entry name" value="Vaccinia Virus protein VP39"/>
    <property type="match status" value="1"/>
</dbReference>
<dbReference type="InterPro" id="IPR053202">
    <property type="entry name" value="EGF_Rcpt_Signaling_Reg"/>
</dbReference>
<feature type="domain" description="Methyltransferase FkbM" evidence="1">
    <location>
        <begin position="244"/>
        <end position="298"/>
    </location>
</feature>
<protein>
    <recommendedName>
        <fullName evidence="1">Methyltransferase FkbM domain-containing protein</fullName>
    </recommendedName>
</protein>
<reference evidence="3" key="1">
    <citation type="submission" date="2021-01" db="EMBL/GenBank/DDBJ databases">
        <authorList>
            <person name="Corre E."/>
            <person name="Pelletier E."/>
            <person name="Niang G."/>
            <person name="Scheremetjew M."/>
            <person name="Finn R."/>
            <person name="Kale V."/>
            <person name="Holt S."/>
            <person name="Cochrane G."/>
            <person name="Meng A."/>
            <person name="Brown T."/>
            <person name="Cohen L."/>
        </authorList>
    </citation>
    <scope>NUCLEOTIDE SEQUENCE</scope>
    <source>
        <strain evidence="3">Isolate 1302-5</strain>
    </source>
</reference>
<dbReference type="PANTHER" id="PTHR34009:SF2">
    <property type="entry name" value="PROTEIN STAR"/>
    <property type="match status" value="1"/>
</dbReference>
<organism evidence="3">
    <name type="scientific">Odontella aurita</name>
    <dbReference type="NCBI Taxonomy" id="265563"/>
    <lineage>
        <taxon>Eukaryota</taxon>
        <taxon>Sar</taxon>
        <taxon>Stramenopiles</taxon>
        <taxon>Ochrophyta</taxon>
        <taxon>Bacillariophyta</taxon>
        <taxon>Mediophyceae</taxon>
        <taxon>Biddulphiophycidae</taxon>
        <taxon>Eupodiscales</taxon>
        <taxon>Odontellaceae</taxon>
        <taxon>Odontella</taxon>
    </lineage>
</organism>
<gene>
    <name evidence="2" type="ORF">OAUR00152_LOCUS29424</name>
    <name evidence="3" type="ORF">OAUR00152_LOCUS29425</name>
</gene>
<dbReference type="PANTHER" id="PTHR34009">
    <property type="entry name" value="PROTEIN STAR"/>
    <property type="match status" value="1"/>
</dbReference>
<proteinExistence type="predicted"/>
<dbReference type="EMBL" id="HBKQ01042753">
    <property type="protein sequence ID" value="CAE2266915.1"/>
    <property type="molecule type" value="Transcribed_RNA"/>
</dbReference>
<dbReference type="EMBL" id="HBKQ01042752">
    <property type="protein sequence ID" value="CAE2266913.1"/>
    <property type="molecule type" value="Transcribed_RNA"/>
</dbReference>
<dbReference type="GO" id="GO:0031902">
    <property type="term" value="C:late endosome membrane"/>
    <property type="evidence" value="ECO:0007669"/>
    <property type="project" value="TreeGrafter"/>
</dbReference>
<dbReference type="Pfam" id="PF05050">
    <property type="entry name" value="Methyltransf_21"/>
    <property type="match status" value="1"/>
</dbReference>